<dbReference type="Gene3D" id="3.30.750.24">
    <property type="entry name" value="STAS domain"/>
    <property type="match status" value="1"/>
</dbReference>
<dbReference type="PROSITE" id="PS50801">
    <property type="entry name" value="STAS"/>
    <property type="match status" value="1"/>
</dbReference>
<proteinExistence type="predicted"/>
<dbReference type="RefSeq" id="WP_163741440.1">
    <property type="nucleotide sequence ID" value="NZ_AP022610.1"/>
</dbReference>
<evidence type="ECO:0000259" key="1">
    <source>
        <dbReference type="PROSITE" id="PS50801"/>
    </source>
</evidence>
<accession>A0A7I7XM18</accession>
<sequence>MTTIGTCRLYRPDPTSVGVDEQWGRAGVTAVRAPRSLVLCVHGEVDASNAGRLAGYVERHVAIAGTLVLDTSTVDFFGAPALAVLHRVDHGCARNGVRWRLVAGPALRRVMRACGTTGLPQSDDLPSALSELGSTPSPLR</sequence>
<dbReference type="Pfam" id="PF01740">
    <property type="entry name" value="STAS"/>
    <property type="match status" value="1"/>
</dbReference>
<dbReference type="SUPFAM" id="SSF52091">
    <property type="entry name" value="SpoIIaa-like"/>
    <property type="match status" value="1"/>
</dbReference>
<evidence type="ECO:0000313" key="3">
    <source>
        <dbReference type="Proteomes" id="UP000466517"/>
    </source>
</evidence>
<dbReference type="InterPro" id="IPR002645">
    <property type="entry name" value="STAS_dom"/>
</dbReference>
<name>A0A7I7XM18_9MYCO</name>
<reference evidence="2 3" key="1">
    <citation type="journal article" date="2019" name="Emerg. Microbes Infect.">
        <title>Comprehensive subspecies identification of 175 nontuberculous mycobacteria species based on 7547 genomic profiles.</title>
        <authorList>
            <person name="Matsumoto Y."/>
            <person name="Kinjo T."/>
            <person name="Motooka D."/>
            <person name="Nabeya D."/>
            <person name="Jung N."/>
            <person name="Uechi K."/>
            <person name="Horii T."/>
            <person name="Iida T."/>
            <person name="Fujita J."/>
            <person name="Nakamura S."/>
        </authorList>
    </citation>
    <scope>NUCLEOTIDE SEQUENCE [LARGE SCALE GENOMIC DNA]</scope>
    <source>
        <strain evidence="2 3">JCM 13574</strain>
    </source>
</reference>
<feature type="domain" description="STAS" evidence="1">
    <location>
        <begin position="26"/>
        <end position="119"/>
    </location>
</feature>
<organism evidence="2 3">
    <name type="scientific">Mycolicibacterium madagascariense</name>
    <dbReference type="NCBI Taxonomy" id="212765"/>
    <lineage>
        <taxon>Bacteria</taxon>
        <taxon>Bacillati</taxon>
        <taxon>Actinomycetota</taxon>
        <taxon>Actinomycetes</taxon>
        <taxon>Mycobacteriales</taxon>
        <taxon>Mycobacteriaceae</taxon>
        <taxon>Mycolicibacterium</taxon>
    </lineage>
</organism>
<evidence type="ECO:0000313" key="2">
    <source>
        <dbReference type="EMBL" id="BBZ30260.1"/>
    </source>
</evidence>
<protein>
    <recommendedName>
        <fullName evidence="1">STAS domain-containing protein</fullName>
    </recommendedName>
</protein>
<dbReference type="AlphaFoldDB" id="A0A7I7XM18"/>
<dbReference type="KEGG" id="mmag:MMAD_45550"/>
<dbReference type="CDD" id="cd07043">
    <property type="entry name" value="STAS_anti-anti-sigma_factors"/>
    <property type="match status" value="1"/>
</dbReference>
<gene>
    <name evidence="2" type="ORF">MMAD_45550</name>
</gene>
<dbReference type="EMBL" id="AP022610">
    <property type="protein sequence ID" value="BBZ30260.1"/>
    <property type="molecule type" value="Genomic_DNA"/>
</dbReference>
<keyword evidence="3" id="KW-1185">Reference proteome</keyword>
<dbReference type="Proteomes" id="UP000466517">
    <property type="component" value="Chromosome"/>
</dbReference>
<dbReference type="InterPro" id="IPR036513">
    <property type="entry name" value="STAS_dom_sf"/>
</dbReference>